<feature type="region of interest" description="Disordered" evidence="2">
    <location>
        <begin position="574"/>
        <end position="598"/>
    </location>
</feature>
<evidence type="ECO:0000313" key="4">
    <source>
        <dbReference type="Proteomes" id="UP000007879"/>
    </source>
</evidence>
<feature type="compositionally biased region" description="Low complexity" evidence="2">
    <location>
        <begin position="958"/>
        <end position="977"/>
    </location>
</feature>
<feature type="coiled-coil region" evidence="1">
    <location>
        <begin position="343"/>
        <end position="444"/>
    </location>
</feature>
<keyword evidence="4" id="KW-1185">Reference proteome</keyword>
<feature type="compositionally biased region" description="Low complexity" evidence="2">
    <location>
        <begin position="215"/>
        <end position="234"/>
    </location>
</feature>
<feature type="region of interest" description="Disordered" evidence="2">
    <location>
        <begin position="501"/>
        <end position="523"/>
    </location>
</feature>
<proteinExistence type="predicted"/>
<feature type="region of interest" description="Disordered" evidence="2">
    <location>
        <begin position="1"/>
        <end position="55"/>
    </location>
</feature>
<dbReference type="Gene3D" id="1.10.287.1490">
    <property type="match status" value="1"/>
</dbReference>
<evidence type="ECO:0000256" key="1">
    <source>
        <dbReference type="SAM" id="Coils"/>
    </source>
</evidence>
<dbReference type="InParanoid" id="A0A1X7U4B6"/>
<reference evidence="3" key="2">
    <citation type="submission" date="2017-05" db="UniProtKB">
        <authorList>
            <consortium name="EnsemblMetazoa"/>
        </authorList>
    </citation>
    <scope>IDENTIFICATION</scope>
</reference>
<organism evidence="3">
    <name type="scientific">Amphimedon queenslandica</name>
    <name type="common">Sponge</name>
    <dbReference type="NCBI Taxonomy" id="400682"/>
    <lineage>
        <taxon>Eukaryota</taxon>
        <taxon>Metazoa</taxon>
        <taxon>Porifera</taxon>
        <taxon>Demospongiae</taxon>
        <taxon>Heteroscleromorpha</taxon>
        <taxon>Haplosclerida</taxon>
        <taxon>Niphatidae</taxon>
        <taxon>Amphimedon</taxon>
    </lineage>
</organism>
<feature type="compositionally biased region" description="Basic and acidic residues" evidence="2">
    <location>
        <begin position="502"/>
        <end position="523"/>
    </location>
</feature>
<feature type="region of interest" description="Disordered" evidence="2">
    <location>
        <begin position="958"/>
        <end position="979"/>
    </location>
</feature>
<dbReference type="Proteomes" id="UP000007879">
    <property type="component" value="Unassembled WGS sequence"/>
</dbReference>
<name>A0A1X7U4B6_AMPQE</name>
<reference evidence="4" key="1">
    <citation type="journal article" date="2010" name="Nature">
        <title>The Amphimedon queenslandica genome and the evolution of animal complexity.</title>
        <authorList>
            <person name="Srivastava M."/>
            <person name="Simakov O."/>
            <person name="Chapman J."/>
            <person name="Fahey B."/>
            <person name="Gauthier M.E."/>
            <person name="Mitros T."/>
            <person name="Richards G.S."/>
            <person name="Conaco C."/>
            <person name="Dacre M."/>
            <person name="Hellsten U."/>
            <person name="Larroux C."/>
            <person name="Putnam N.H."/>
            <person name="Stanke M."/>
            <person name="Adamska M."/>
            <person name="Darling A."/>
            <person name="Degnan S.M."/>
            <person name="Oakley T.H."/>
            <person name="Plachetzki D.C."/>
            <person name="Zhai Y."/>
            <person name="Adamski M."/>
            <person name="Calcino A."/>
            <person name="Cummins S.F."/>
            <person name="Goodstein D.M."/>
            <person name="Harris C."/>
            <person name="Jackson D.J."/>
            <person name="Leys S.P."/>
            <person name="Shu S."/>
            <person name="Woodcroft B.J."/>
            <person name="Vervoort M."/>
            <person name="Kosik K.S."/>
            <person name="Manning G."/>
            <person name="Degnan B.M."/>
            <person name="Rokhsar D.S."/>
        </authorList>
    </citation>
    <scope>NUCLEOTIDE SEQUENCE [LARGE SCALE GENOMIC DNA]</scope>
</reference>
<feature type="region of interest" description="Disordered" evidence="2">
    <location>
        <begin position="189"/>
        <end position="240"/>
    </location>
</feature>
<dbReference type="EnsemblMetazoa" id="XM_011407765.2">
    <property type="protein sequence ID" value="XP_011406067.2"/>
    <property type="gene ID" value="LOC105313938"/>
</dbReference>
<accession>A0A1X7U4B6</accession>
<feature type="compositionally biased region" description="Polar residues" evidence="2">
    <location>
        <begin position="34"/>
        <end position="53"/>
    </location>
</feature>
<feature type="coiled-coil region" evidence="1">
    <location>
        <begin position="670"/>
        <end position="873"/>
    </location>
</feature>
<gene>
    <name evidence="3" type="primary">105313938</name>
</gene>
<dbReference type="EnsemblMetazoa" id="Aqu2.1.22590_001">
    <property type="protein sequence ID" value="Aqu2.1.22590_001"/>
    <property type="gene ID" value="Aqu2.1.22590"/>
</dbReference>
<feature type="region of interest" description="Disordered" evidence="2">
    <location>
        <begin position="149"/>
        <end position="174"/>
    </location>
</feature>
<feature type="coiled-coil region" evidence="1">
    <location>
        <begin position="275"/>
        <end position="302"/>
    </location>
</feature>
<dbReference type="KEGG" id="aqu:105313938"/>
<feature type="compositionally biased region" description="Low complexity" evidence="2">
    <location>
        <begin position="193"/>
        <end position="207"/>
    </location>
</feature>
<evidence type="ECO:0000256" key="2">
    <source>
        <dbReference type="SAM" id="MobiDB-lite"/>
    </source>
</evidence>
<feature type="compositionally biased region" description="Low complexity" evidence="2">
    <location>
        <begin position="1"/>
        <end position="19"/>
    </location>
</feature>
<dbReference type="AlphaFoldDB" id="A0A1X7U4B6"/>
<dbReference type="PANTHER" id="PTHR18937">
    <property type="entry name" value="STRUCTURAL MAINTENANCE OF CHROMOSOMES SMC FAMILY MEMBER"/>
    <property type="match status" value="1"/>
</dbReference>
<feature type="region of interest" description="Disordered" evidence="2">
    <location>
        <begin position="914"/>
        <end position="945"/>
    </location>
</feature>
<protein>
    <submittedName>
        <fullName evidence="3">Uncharacterized protein</fullName>
    </submittedName>
</protein>
<keyword evidence="1" id="KW-0175">Coiled coil</keyword>
<evidence type="ECO:0000313" key="3">
    <source>
        <dbReference type="EnsemblMetazoa" id="Aqu2.1.22590_001"/>
    </source>
</evidence>
<feature type="compositionally biased region" description="Low complexity" evidence="2">
    <location>
        <begin position="921"/>
        <end position="945"/>
    </location>
</feature>
<feature type="region of interest" description="Disordered" evidence="2">
    <location>
        <begin position="1028"/>
        <end position="1048"/>
    </location>
</feature>
<sequence length="1048" mass="117304">MDEILSTSGSSRPYYSSPRIDFNPMEDPPANITPLASSIKTSSPRISVSSERVGQNEVPYYTSANDLLGPSIVSSQLGRQPLKIDSTHISNGPSLSVPSSSSSSSSSSRKGRSGHSTNEAQEWSVKQKLLQEELLGVQEECRRLRAEVAQKTNKSATRGMGGAMGGDEPERSLSSLSWRGNALLPTKSSYHTSGSLASGSKSSTHFSKSQRHYDTTGLSSLNRSLSTSNTSLSSVKSAREPISSYSMTNRTGATFNSAYSSVLDTNGGSSPAVELERARIKIRKLEKEVHVIEGQLATKTKQAEAHVEELTHLKSKLAQEKSSSTLHLHQVQEKAASDMGRMKAVHTQQINELESMVNGMKNELKKKEDIIKKLKTEVKGSQTEVKVLTENVTKLLSQLEQEKGSHRLAMERLQVEVEEGQGKVVNLKKELKSCQKQLDSCLKQVENDSDSKDKQIEQLHYQVEVSSKQLVQCKDDMLANNKLIRQLQEEIELYQEQLQMHNSDEKRESMKHRDQLEENETAKRKLVEKLERANEEISSLMDRLNSLQHSSLLASQLEGEVSVLRQSLAEQQKLRQEHQRGREAMERESERWKGERSEMKKRLQQCNQQLSEMQQRSEEWRAERERLHSKIKEVQLSFDEKVREVEGLRETLRTVEKSSDTDRLSMEASINEMQQELNKRSQQVMDLDALLRRHQAETATKTLQLERNLAQRQADLRQQTQEMEDLSQKYVKACKTIQELEEDLRRPRHKDTGITTRLHQLEQQRESLEIELENTKQRENISKEQTKQVLQQNHQLQEELLQTKRQLERSGGARDGEIKTRDELISKLETQIKELELREGTGQEEVARCRAQVASLSAELSVERQMLEETREQLAISRVGSSVAQSMSSLPSSTTTLPIASSIHYNSLSNKSTFTTGSQGSATPSVASSTTSKASIPSTHSSSYSAISSTLPIHSVTSSTKKTSILPTTSSLTSSLPYSHQQPVSIPILSFGGPGTRSGGLEYGLSEGGRESSYGSIVSDVEYLELPSKQAKQPLPPPNKHSGNIKHI</sequence>
<feature type="compositionally biased region" description="Low complexity" evidence="2">
    <location>
        <begin position="90"/>
        <end position="108"/>
    </location>
</feature>
<feature type="region of interest" description="Disordered" evidence="2">
    <location>
        <begin position="83"/>
        <end position="123"/>
    </location>
</feature>